<dbReference type="InterPro" id="IPR050563">
    <property type="entry name" value="4-hydroxybenzoyl-CoA_TE"/>
</dbReference>
<dbReference type="Proteomes" id="UP001257739">
    <property type="component" value="Unassembled WGS sequence"/>
</dbReference>
<name>A0ABU1US85_9ACTN</name>
<evidence type="ECO:0000313" key="1">
    <source>
        <dbReference type="EMBL" id="MDR7087995.1"/>
    </source>
</evidence>
<dbReference type="RefSeq" id="WP_309972252.1">
    <property type="nucleotide sequence ID" value="NZ_JAVDWH010000001.1"/>
</dbReference>
<dbReference type="Pfam" id="PF13279">
    <property type="entry name" value="4HBT_2"/>
    <property type="match status" value="1"/>
</dbReference>
<organism evidence="1 2">
    <name type="scientific">Aeromicrobium panaciterrae</name>
    <dbReference type="NCBI Taxonomy" id="363861"/>
    <lineage>
        <taxon>Bacteria</taxon>
        <taxon>Bacillati</taxon>
        <taxon>Actinomycetota</taxon>
        <taxon>Actinomycetes</taxon>
        <taxon>Propionibacteriales</taxon>
        <taxon>Nocardioidaceae</taxon>
        <taxon>Aeromicrobium</taxon>
    </lineage>
</organism>
<evidence type="ECO:0000313" key="2">
    <source>
        <dbReference type="Proteomes" id="UP001257739"/>
    </source>
</evidence>
<gene>
    <name evidence="1" type="ORF">J2X11_002834</name>
</gene>
<dbReference type="EMBL" id="JAVDWH010000001">
    <property type="protein sequence ID" value="MDR7087995.1"/>
    <property type="molecule type" value="Genomic_DNA"/>
</dbReference>
<proteinExistence type="predicted"/>
<protein>
    <submittedName>
        <fullName evidence="1">Acyl-CoA thioester hydrolase</fullName>
        <ecNumber evidence="1">3.1.2.-</ecNumber>
    </submittedName>
</protein>
<sequence length="167" mass="18779">MSSLPTYEQIVQLPALFDRTVPDEFIDENGHMNIGDYFRICSHALWKATITAGLGEEYIEKHEKSMFTVEQHMRYYGELRLGQHFTVHTRLLERSSRVLHGMSFVVDQENRTLACTQEATLVHVSTASRSSVDLPLAIGEALDLQIDAGDALGWDAPVCGAMGLRKR</sequence>
<dbReference type="EC" id="3.1.2.-" evidence="1"/>
<comment type="caution">
    <text evidence="1">The sequence shown here is derived from an EMBL/GenBank/DDBJ whole genome shotgun (WGS) entry which is preliminary data.</text>
</comment>
<keyword evidence="2" id="KW-1185">Reference proteome</keyword>
<reference evidence="1 2" key="1">
    <citation type="submission" date="2023-07" db="EMBL/GenBank/DDBJ databases">
        <title>Sorghum-associated microbial communities from plants grown in Nebraska, USA.</title>
        <authorList>
            <person name="Schachtman D."/>
        </authorList>
    </citation>
    <scope>NUCLEOTIDE SEQUENCE [LARGE SCALE GENOMIC DNA]</scope>
    <source>
        <strain evidence="1 2">BE248</strain>
    </source>
</reference>
<dbReference type="Gene3D" id="3.10.129.10">
    <property type="entry name" value="Hotdog Thioesterase"/>
    <property type="match status" value="1"/>
</dbReference>
<accession>A0ABU1US85</accession>
<dbReference type="PANTHER" id="PTHR31793">
    <property type="entry name" value="4-HYDROXYBENZOYL-COA THIOESTERASE FAMILY MEMBER"/>
    <property type="match status" value="1"/>
</dbReference>
<dbReference type="SUPFAM" id="SSF54637">
    <property type="entry name" value="Thioesterase/thiol ester dehydrase-isomerase"/>
    <property type="match status" value="1"/>
</dbReference>
<dbReference type="PANTHER" id="PTHR31793:SF2">
    <property type="entry name" value="BLR1345 PROTEIN"/>
    <property type="match status" value="1"/>
</dbReference>
<dbReference type="InterPro" id="IPR029069">
    <property type="entry name" value="HotDog_dom_sf"/>
</dbReference>
<dbReference type="CDD" id="cd00586">
    <property type="entry name" value="4HBT"/>
    <property type="match status" value="1"/>
</dbReference>
<keyword evidence="1" id="KW-0378">Hydrolase</keyword>
<dbReference type="GO" id="GO:0016787">
    <property type="term" value="F:hydrolase activity"/>
    <property type="evidence" value="ECO:0007669"/>
    <property type="project" value="UniProtKB-KW"/>
</dbReference>